<accession>A0A7K1FID7</accession>
<protein>
    <recommendedName>
        <fullName evidence="1">NADPH-dependent FMN reductase-like domain-containing protein</fullName>
    </recommendedName>
</protein>
<dbReference type="SUPFAM" id="SSF52218">
    <property type="entry name" value="Flavoproteins"/>
    <property type="match status" value="1"/>
</dbReference>
<reference evidence="2 3" key="1">
    <citation type="submission" date="2019-11" db="EMBL/GenBank/DDBJ databases">
        <authorList>
            <person name="Jiang L.-Q."/>
        </authorList>
    </citation>
    <scope>NUCLEOTIDE SEQUENCE [LARGE SCALE GENOMIC DNA]</scope>
    <source>
        <strain evidence="2 3">YIM 132087</strain>
    </source>
</reference>
<dbReference type="Proteomes" id="UP000460221">
    <property type="component" value="Unassembled WGS sequence"/>
</dbReference>
<dbReference type="InterPro" id="IPR029039">
    <property type="entry name" value="Flavoprotein-like_sf"/>
</dbReference>
<evidence type="ECO:0000313" key="2">
    <source>
        <dbReference type="EMBL" id="MTD13836.1"/>
    </source>
</evidence>
<keyword evidence="3" id="KW-1185">Reference proteome</keyword>
<organism evidence="2 3">
    <name type="scientific">Nakamurella alba</name>
    <dbReference type="NCBI Taxonomy" id="2665158"/>
    <lineage>
        <taxon>Bacteria</taxon>
        <taxon>Bacillati</taxon>
        <taxon>Actinomycetota</taxon>
        <taxon>Actinomycetes</taxon>
        <taxon>Nakamurellales</taxon>
        <taxon>Nakamurellaceae</taxon>
        <taxon>Nakamurella</taxon>
    </lineage>
</organism>
<name>A0A7K1FID7_9ACTN</name>
<sequence>MSRLLVVHHTPSPGMQELLEAALRGAGQEGLESVEVRAVPALGAGVSDVLAADGVLLGTPVNIGYLSGALKHFFDQIYYPTLLARQGLPFGAWLHGADDATGALRALGGITGGLGWEQVAAPVVVRGAPQRRDLDAVAELAATVAAVASGLLDD</sequence>
<dbReference type="Gene3D" id="3.40.50.360">
    <property type="match status" value="1"/>
</dbReference>
<dbReference type="EMBL" id="WLYK01000001">
    <property type="protein sequence ID" value="MTD13836.1"/>
    <property type="molecule type" value="Genomic_DNA"/>
</dbReference>
<evidence type="ECO:0000313" key="3">
    <source>
        <dbReference type="Proteomes" id="UP000460221"/>
    </source>
</evidence>
<dbReference type="AlphaFoldDB" id="A0A7K1FID7"/>
<proteinExistence type="predicted"/>
<evidence type="ECO:0000259" key="1">
    <source>
        <dbReference type="Pfam" id="PF03358"/>
    </source>
</evidence>
<gene>
    <name evidence="2" type="ORF">GIS00_07765</name>
</gene>
<feature type="domain" description="NADPH-dependent FMN reductase-like" evidence="1">
    <location>
        <begin position="46"/>
        <end position="109"/>
    </location>
</feature>
<dbReference type="GO" id="GO:0016491">
    <property type="term" value="F:oxidoreductase activity"/>
    <property type="evidence" value="ECO:0007669"/>
    <property type="project" value="InterPro"/>
</dbReference>
<dbReference type="InterPro" id="IPR005025">
    <property type="entry name" value="FMN_Rdtase-like_dom"/>
</dbReference>
<comment type="caution">
    <text evidence="2">The sequence shown here is derived from an EMBL/GenBank/DDBJ whole genome shotgun (WGS) entry which is preliminary data.</text>
</comment>
<dbReference type="Pfam" id="PF03358">
    <property type="entry name" value="FMN_red"/>
    <property type="match status" value="1"/>
</dbReference>
<dbReference type="RefSeq" id="WP_154767594.1">
    <property type="nucleotide sequence ID" value="NZ_WLYK01000001.1"/>
</dbReference>